<dbReference type="EMBL" id="JAZDUA010000078">
    <property type="protein sequence ID" value="KAK7869202.1"/>
    <property type="molecule type" value="Genomic_DNA"/>
</dbReference>
<accession>A0AAN9ZAU7</accession>
<protein>
    <recommendedName>
        <fullName evidence="1">CHK kinase-like domain-containing protein</fullName>
    </recommendedName>
</protein>
<evidence type="ECO:0000259" key="1">
    <source>
        <dbReference type="SMART" id="SM00587"/>
    </source>
</evidence>
<dbReference type="SUPFAM" id="SSF56112">
    <property type="entry name" value="Protein kinase-like (PK-like)"/>
    <property type="match status" value="1"/>
</dbReference>
<evidence type="ECO:0000313" key="3">
    <source>
        <dbReference type="Proteomes" id="UP001378592"/>
    </source>
</evidence>
<dbReference type="PANTHER" id="PTHR11012:SF56">
    <property type="entry name" value="CHK KINASE-LIKE DOMAIN-CONTAINING PROTEIN-RELATED"/>
    <property type="match status" value="1"/>
</dbReference>
<reference evidence="2 3" key="1">
    <citation type="submission" date="2024-03" db="EMBL/GenBank/DDBJ databases">
        <title>The genome assembly and annotation of the cricket Gryllus longicercus Weissman &amp; Gray.</title>
        <authorList>
            <person name="Szrajer S."/>
            <person name="Gray D."/>
            <person name="Ylla G."/>
        </authorList>
    </citation>
    <scope>NUCLEOTIDE SEQUENCE [LARGE SCALE GENOMIC DNA]</scope>
    <source>
        <strain evidence="2">DAG 2021-001</strain>
        <tissue evidence="2">Whole body minus gut</tissue>
    </source>
</reference>
<comment type="caution">
    <text evidence="2">The sequence shown here is derived from an EMBL/GenBank/DDBJ whole genome shotgun (WGS) entry which is preliminary data.</text>
</comment>
<dbReference type="Gene3D" id="3.90.1200.10">
    <property type="match status" value="1"/>
</dbReference>
<dbReference type="InterPro" id="IPR011009">
    <property type="entry name" value="Kinase-like_dom_sf"/>
</dbReference>
<keyword evidence="3" id="KW-1185">Reference proteome</keyword>
<gene>
    <name evidence="2" type="ORF">R5R35_001145</name>
</gene>
<dbReference type="Pfam" id="PF02958">
    <property type="entry name" value="EcKL"/>
    <property type="match status" value="1"/>
</dbReference>
<evidence type="ECO:0000313" key="2">
    <source>
        <dbReference type="EMBL" id="KAK7869202.1"/>
    </source>
</evidence>
<dbReference type="InterPro" id="IPR004119">
    <property type="entry name" value="EcKL"/>
</dbReference>
<feature type="domain" description="CHK kinase-like" evidence="1">
    <location>
        <begin position="149"/>
        <end position="340"/>
    </location>
</feature>
<dbReference type="Proteomes" id="UP001378592">
    <property type="component" value="Unassembled WGS sequence"/>
</dbReference>
<proteinExistence type="predicted"/>
<name>A0AAN9ZAU7_9ORTH</name>
<dbReference type="AlphaFoldDB" id="A0AAN9ZAU7"/>
<sequence length="432" mass="47171">MGEQAQSPAWLDKAFVRTALRHAYPANAHLEVLALQVAPALGAGENYCSSLYRVAATTAVAAGSGGEGAAGEEHRVLVKVLPAGGEGEWASLVAESRLFTKEAQVMADVLPEMMALLAEAAARAGQPPPPPFAARCLHHGKQPGPGAFLVLQDLSPEGFRMRERVVGLGAAEARVALRALARLHASSAVLLRRRPALFDGLLSIFDDAGRDTRSVYYPRSLRRTANTLAAWTDFPPHYAEKILALEDKFFPKLQEVNRPRPGKFNALIHGDFWTNNLLFRYEDDEVQDVRMVDFQLTHVGNPAIDLVLFRFVSLTEETFDSEWPALLEEYRAALAAALASLAGPGDEERKQSVPAAPTAEELRAWLTEAAPYAVLAACVWAASVRRDVGRLDLDAVVHSDDASRDVHTAPTFCRWLRKLVPVLEREGVLDAF</sequence>
<dbReference type="PANTHER" id="PTHR11012">
    <property type="entry name" value="PROTEIN KINASE-LIKE DOMAIN-CONTAINING"/>
    <property type="match status" value="1"/>
</dbReference>
<dbReference type="SMART" id="SM00587">
    <property type="entry name" value="CHK"/>
    <property type="match status" value="1"/>
</dbReference>
<dbReference type="InterPro" id="IPR015897">
    <property type="entry name" value="CHK_kinase-like"/>
</dbReference>
<organism evidence="2 3">
    <name type="scientific">Gryllus longicercus</name>
    <dbReference type="NCBI Taxonomy" id="2509291"/>
    <lineage>
        <taxon>Eukaryota</taxon>
        <taxon>Metazoa</taxon>
        <taxon>Ecdysozoa</taxon>
        <taxon>Arthropoda</taxon>
        <taxon>Hexapoda</taxon>
        <taxon>Insecta</taxon>
        <taxon>Pterygota</taxon>
        <taxon>Neoptera</taxon>
        <taxon>Polyneoptera</taxon>
        <taxon>Orthoptera</taxon>
        <taxon>Ensifera</taxon>
        <taxon>Gryllidea</taxon>
        <taxon>Grylloidea</taxon>
        <taxon>Gryllidae</taxon>
        <taxon>Gryllinae</taxon>
        <taxon>Gryllus</taxon>
    </lineage>
</organism>